<reference evidence="2" key="1">
    <citation type="journal article" date="2015" name="Genome Announc.">
        <title>Draft Genome Sequence of an Anaerobic Ammonium-Oxidizing Bacterium, "Candidatus Brocadia sinica".</title>
        <authorList>
            <person name="Oshiki M."/>
            <person name="Shinyako-Hata K."/>
            <person name="Satoh H."/>
            <person name="Okabe S."/>
        </authorList>
    </citation>
    <scope>NUCLEOTIDE SEQUENCE [LARGE SCALE GENOMIC DNA]</scope>
    <source>
        <strain evidence="2">JPN1</strain>
    </source>
</reference>
<protein>
    <submittedName>
        <fullName evidence="1">Uncharacterized protein</fullName>
    </submittedName>
</protein>
<proteinExistence type="predicted"/>
<comment type="caution">
    <text evidence="1">The sequence shown here is derived from an EMBL/GenBank/DDBJ whole genome shotgun (WGS) entry which is preliminary data.</text>
</comment>
<dbReference type="EMBL" id="BAFN01000001">
    <property type="protein sequence ID" value="GAN34396.1"/>
    <property type="molecule type" value="Genomic_DNA"/>
</dbReference>
<keyword evidence="2" id="KW-1185">Reference proteome</keyword>
<dbReference type="Proteomes" id="UP000032309">
    <property type="component" value="Unassembled WGS sequence"/>
</dbReference>
<dbReference type="RefSeq" id="WP_157842544.1">
    <property type="nucleotide sequence ID" value="NZ_BAFN01000001.1"/>
</dbReference>
<evidence type="ECO:0000313" key="1">
    <source>
        <dbReference type="EMBL" id="GAN34396.1"/>
    </source>
</evidence>
<accession>A0ABQ0K0A2</accession>
<organism evidence="1 2">
    <name type="scientific">Candidatus Brocadia sinica JPN1</name>
    <dbReference type="NCBI Taxonomy" id="1197129"/>
    <lineage>
        <taxon>Bacteria</taxon>
        <taxon>Pseudomonadati</taxon>
        <taxon>Planctomycetota</taxon>
        <taxon>Candidatus Brocadiia</taxon>
        <taxon>Candidatus Brocadiales</taxon>
        <taxon>Candidatus Brocadiaceae</taxon>
        <taxon>Candidatus Brocadia</taxon>
    </lineage>
</organism>
<gene>
    <name evidence="1" type="ORF">BROSI_A2932</name>
</gene>
<sequence length="53" mass="6495">MKNIISKRLDKDKLYGTIYEALDEIFEYRKEFKQKYPRKAGMTEKIKNKMKHP</sequence>
<name>A0ABQ0K0A2_9BACT</name>
<evidence type="ECO:0000313" key="2">
    <source>
        <dbReference type="Proteomes" id="UP000032309"/>
    </source>
</evidence>